<keyword evidence="3" id="KW-0479">Metal-binding</keyword>
<evidence type="ECO:0000313" key="11">
    <source>
        <dbReference type="Proteomes" id="UP000295181"/>
    </source>
</evidence>
<dbReference type="GO" id="GO:0004252">
    <property type="term" value="F:serine-type endopeptidase activity"/>
    <property type="evidence" value="ECO:0007669"/>
    <property type="project" value="InterPro"/>
</dbReference>
<gene>
    <name evidence="10" type="ORF">C5L32_001057</name>
</gene>
<evidence type="ECO:0000256" key="2">
    <source>
        <dbReference type="ARBA" id="ARBA00022670"/>
    </source>
</evidence>
<dbReference type="PANTHER" id="PTHR14218">
    <property type="entry name" value="PROTEASE S8 TRIPEPTIDYL PEPTIDASE I CLN2"/>
    <property type="match status" value="1"/>
</dbReference>
<dbReference type="InterPro" id="IPR050819">
    <property type="entry name" value="Tripeptidyl-peptidase_I"/>
</dbReference>
<dbReference type="PANTHER" id="PTHR14218:SF15">
    <property type="entry name" value="TRIPEPTIDYL-PEPTIDASE 1"/>
    <property type="match status" value="1"/>
</dbReference>
<proteinExistence type="predicted"/>
<dbReference type="EMBL" id="PUFP01000024">
    <property type="protein sequence ID" value="TDG79718.1"/>
    <property type="molecule type" value="Genomic_DNA"/>
</dbReference>
<feature type="domain" description="Peptidase S53" evidence="9">
    <location>
        <begin position="215"/>
        <end position="643"/>
    </location>
</feature>
<feature type="signal peptide" evidence="8">
    <location>
        <begin position="1"/>
        <end position="26"/>
    </location>
</feature>
<evidence type="ECO:0000256" key="3">
    <source>
        <dbReference type="ARBA" id="ARBA00022723"/>
    </source>
</evidence>
<dbReference type="GO" id="GO:0006508">
    <property type="term" value="P:proteolysis"/>
    <property type="evidence" value="ECO:0007669"/>
    <property type="project" value="UniProtKB-KW"/>
</dbReference>
<keyword evidence="2" id="KW-0645">Protease</keyword>
<dbReference type="CDD" id="cd11377">
    <property type="entry name" value="Pro-peptidase_S53"/>
    <property type="match status" value="1"/>
</dbReference>
<dbReference type="SUPFAM" id="SSF54897">
    <property type="entry name" value="Protease propeptides/inhibitors"/>
    <property type="match status" value="1"/>
</dbReference>
<dbReference type="GO" id="GO:0046872">
    <property type="term" value="F:metal ion binding"/>
    <property type="evidence" value="ECO:0007669"/>
    <property type="project" value="UniProtKB-KW"/>
</dbReference>
<dbReference type="RefSeq" id="WP_013726975.1">
    <property type="nucleotide sequence ID" value="NZ_AZDM01000014.1"/>
</dbReference>
<dbReference type="GO" id="GO:0008240">
    <property type="term" value="F:tripeptidyl-peptidase activity"/>
    <property type="evidence" value="ECO:0007669"/>
    <property type="project" value="TreeGrafter"/>
</dbReference>
<evidence type="ECO:0000256" key="4">
    <source>
        <dbReference type="ARBA" id="ARBA00022801"/>
    </source>
</evidence>
<keyword evidence="4" id="KW-0378">Hydrolase</keyword>
<dbReference type="InterPro" id="IPR030400">
    <property type="entry name" value="Sedolisin_dom"/>
</dbReference>
<comment type="caution">
    <text evidence="10">The sequence shown here is derived from an EMBL/GenBank/DDBJ whole genome shotgun (WGS) entry which is preliminary data.</text>
</comment>
<dbReference type="AlphaFoldDB" id="A0A4R5NRP9"/>
<keyword evidence="5" id="KW-0720">Serine protease</keyword>
<evidence type="ECO:0000256" key="6">
    <source>
        <dbReference type="ARBA" id="ARBA00022837"/>
    </source>
</evidence>
<reference evidence="10 11" key="1">
    <citation type="journal article" date="2019" name="Appl. Microbiol. Biotechnol.">
        <title>Uncovering carbohydrate metabolism through a genotype-phenotype association study of 56 lactic acid bacteria genomes.</title>
        <authorList>
            <person name="Buron-Moles G."/>
            <person name="Chailyan A."/>
            <person name="Dolejs I."/>
            <person name="Forster J."/>
            <person name="Miks M.H."/>
        </authorList>
    </citation>
    <scope>NUCLEOTIDE SEQUENCE [LARGE SCALE GENOMIC DNA]</scope>
    <source>
        <strain evidence="10 11">ATCC 4005</strain>
    </source>
</reference>
<dbReference type="SMART" id="SM00944">
    <property type="entry name" value="Pro-kuma_activ"/>
    <property type="match status" value="1"/>
</dbReference>
<feature type="chain" id="PRO_5039613595" description="Peptidase S53 domain-containing protein" evidence="8">
    <location>
        <begin position="27"/>
        <end position="643"/>
    </location>
</feature>
<sequence length="643" mass="70469">MSKWIRRFLVGFVALFSLALFNSAAASTVDAFGTIFENMIMANRMKPTALKANSTASFDIVMKPQDSTAYYQKALDVNDPTKADFKNYLSTSDIRQQFGQPDAVINGWVALFKKNHLTTHVYQDGLVLNVQGKTKDVNRLFKTNLSDATYHSDPLQFGKSKPNIPANLQDSVLAVMGMADHNKKFWFPDSDVTFKSTPKATKALADKNAGYTSHFTKTYGVDQLYDHGLTGKGQTIGLVSFGNVQTSDLTHFWRHEHVNASKSRFQMVKVLGDNYRKDIKSTSDGEATMDAEYAGSVAPEANIKMFNSGSVIPTLINLINTYLTAYDDGSVNQISSSWGMGPNNYFQILEKMNLLPSQYVEVLNLVLAQSALQGISNFVASGDSGALNYTVVGIHGNDVLLDRKISDADPYTTSPWITSAGGTSLPFKQSVAPNGKSIGTISNQKQRAWGSDYWWPFLQVNDDYLLTMPEFFNDISDGGGGGFSHVYQTPAYQEGVPGVNTFNAREYLSQLSGPVYNAPLVSGTDDGRNYPDISANADATTGYFTYQKTSTSNGWEISGGTSIVSPQFAGVAALINSQADHSRMGFWNPQLYQLATKSDSPLQPLNDTENNSNLYYTGQPNTVYNQASGLGTVDFAKLMDVYK</sequence>
<keyword evidence="6" id="KW-0106">Calcium</keyword>
<accession>A0A4R5NRP9</accession>
<dbReference type="Gene3D" id="3.40.50.200">
    <property type="entry name" value="Peptidase S8/S53 domain"/>
    <property type="match status" value="1"/>
</dbReference>
<keyword evidence="8" id="KW-0732">Signal</keyword>
<evidence type="ECO:0000256" key="7">
    <source>
        <dbReference type="ARBA" id="ARBA00023145"/>
    </source>
</evidence>
<evidence type="ECO:0000259" key="9">
    <source>
        <dbReference type="PROSITE" id="PS51695"/>
    </source>
</evidence>
<comment type="cofactor">
    <cofactor evidence="1">
        <name>Ca(2+)</name>
        <dbReference type="ChEBI" id="CHEBI:29108"/>
    </cofactor>
</comment>
<dbReference type="InterPro" id="IPR015366">
    <property type="entry name" value="S53_propep"/>
</dbReference>
<organism evidence="10 11">
    <name type="scientific">Lentilactobacillus buchneri DSM 20057</name>
    <dbReference type="NCBI Taxonomy" id="1423728"/>
    <lineage>
        <taxon>Bacteria</taxon>
        <taxon>Bacillati</taxon>
        <taxon>Bacillota</taxon>
        <taxon>Bacilli</taxon>
        <taxon>Lactobacillales</taxon>
        <taxon>Lactobacillaceae</taxon>
        <taxon>Lentilactobacillus</taxon>
    </lineage>
</organism>
<dbReference type="InterPro" id="IPR036852">
    <property type="entry name" value="Peptidase_S8/S53_dom_sf"/>
</dbReference>
<protein>
    <recommendedName>
        <fullName evidence="9">Peptidase S53 domain-containing protein</fullName>
    </recommendedName>
</protein>
<name>A0A4R5NRP9_LENBU</name>
<evidence type="ECO:0000256" key="1">
    <source>
        <dbReference type="ARBA" id="ARBA00001913"/>
    </source>
</evidence>
<dbReference type="Pfam" id="PF09286">
    <property type="entry name" value="Pro-kuma_activ"/>
    <property type="match status" value="1"/>
</dbReference>
<dbReference type="Proteomes" id="UP000295181">
    <property type="component" value="Unassembled WGS sequence"/>
</dbReference>
<evidence type="ECO:0000256" key="8">
    <source>
        <dbReference type="SAM" id="SignalP"/>
    </source>
</evidence>
<dbReference type="SUPFAM" id="SSF52743">
    <property type="entry name" value="Subtilisin-like"/>
    <property type="match status" value="1"/>
</dbReference>
<keyword evidence="7" id="KW-0865">Zymogen</keyword>
<dbReference type="PROSITE" id="PS51695">
    <property type="entry name" value="SEDOLISIN"/>
    <property type="match status" value="1"/>
</dbReference>
<dbReference type="CDD" id="cd04056">
    <property type="entry name" value="Peptidases_S53"/>
    <property type="match status" value="1"/>
</dbReference>
<evidence type="ECO:0000256" key="5">
    <source>
        <dbReference type="ARBA" id="ARBA00022825"/>
    </source>
</evidence>
<dbReference type="GeneID" id="72460968"/>
<evidence type="ECO:0000313" key="10">
    <source>
        <dbReference type="EMBL" id="TDG79718.1"/>
    </source>
</evidence>